<dbReference type="PANTHER" id="PTHR22959:SF0">
    <property type="entry name" value="PARTNER OF Y14 AND MAGO"/>
    <property type="match status" value="1"/>
</dbReference>
<keyword evidence="4" id="KW-1185">Reference proteome</keyword>
<evidence type="ECO:0000259" key="2">
    <source>
        <dbReference type="SMART" id="SM01273"/>
    </source>
</evidence>
<gene>
    <name evidence="3" type="ORF">Clacol_001561</name>
</gene>
<feature type="compositionally biased region" description="Polar residues" evidence="1">
    <location>
        <begin position="80"/>
        <end position="94"/>
    </location>
</feature>
<dbReference type="GO" id="GO:1903259">
    <property type="term" value="P:exon-exon junction complex disassembly"/>
    <property type="evidence" value="ECO:0007669"/>
    <property type="project" value="InterPro"/>
</dbReference>
<dbReference type="SMART" id="SM01273">
    <property type="entry name" value="Mago-bind"/>
    <property type="match status" value="1"/>
</dbReference>
<name>A0AAV5A3N2_9AGAM</name>
<dbReference type="GO" id="GO:0003723">
    <property type="term" value="F:RNA binding"/>
    <property type="evidence" value="ECO:0007669"/>
    <property type="project" value="TreeGrafter"/>
</dbReference>
<feature type="region of interest" description="Disordered" evidence="1">
    <location>
        <begin position="45"/>
        <end position="161"/>
    </location>
</feature>
<feature type="domain" description="WIBG Mago-binding" evidence="2">
    <location>
        <begin position="22"/>
        <end position="48"/>
    </location>
</feature>
<dbReference type="GO" id="GO:0035145">
    <property type="term" value="C:exon-exon junction complex"/>
    <property type="evidence" value="ECO:0007669"/>
    <property type="project" value="TreeGrafter"/>
</dbReference>
<dbReference type="Pfam" id="PF09282">
    <property type="entry name" value="Mago-bind"/>
    <property type="match status" value="1"/>
</dbReference>
<dbReference type="PANTHER" id="PTHR22959">
    <property type="entry name" value="PYM PROTEIN"/>
    <property type="match status" value="1"/>
</dbReference>
<dbReference type="InterPro" id="IPR039333">
    <property type="entry name" value="PYM1"/>
</dbReference>
<proteinExistence type="predicted"/>
<dbReference type="InterPro" id="IPR036348">
    <property type="entry name" value="WIBG_N_sf"/>
</dbReference>
<evidence type="ECO:0000313" key="4">
    <source>
        <dbReference type="Proteomes" id="UP001050691"/>
    </source>
</evidence>
<dbReference type="GO" id="GO:0005737">
    <property type="term" value="C:cytoplasm"/>
    <property type="evidence" value="ECO:0007669"/>
    <property type="project" value="TreeGrafter"/>
</dbReference>
<dbReference type="Proteomes" id="UP001050691">
    <property type="component" value="Unassembled WGS sequence"/>
</dbReference>
<protein>
    <recommendedName>
        <fullName evidence="2">WIBG Mago-binding domain-containing protein</fullName>
    </recommendedName>
</protein>
<feature type="compositionally biased region" description="Basic residues" evidence="1">
    <location>
        <begin position="99"/>
        <end position="109"/>
    </location>
</feature>
<dbReference type="AlphaFoldDB" id="A0AAV5A3N2"/>
<accession>A0AAV5A3N2</accession>
<dbReference type="SUPFAM" id="SSF101931">
    <property type="entry name" value="Pym (Within the bgcn gene intron protein, WIBG), N-terminal domain"/>
    <property type="match status" value="1"/>
</dbReference>
<dbReference type="EMBL" id="BPWL01000002">
    <property type="protein sequence ID" value="GJJ07359.1"/>
    <property type="molecule type" value="Genomic_DNA"/>
</dbReference>
<organism evidence="3 4">
    <name type="scientific">Clathrus columnatus</name>
    <dbReference type="NCBI Taxonomy" id="1419009"/>
    <lineage>
        <taxon>Eukaryota</taxon>
        <taxon>Fungi</taxon>
        <taxon>Dikarya</taxon>
        <taxon>Basidiomycota</taxon>
        <taxon>Agaricomycotina</taxon>
        <taxon>Agaricomycetes</taxon>
        <taxon>Phallomycetidae</taxon>
        <taxon>Phallales</taxon>
        <taxon>Clathraceae</taxon>
        <taxon>Clathrus</taxon>
    </lineage>
</organism>
<reference evidence="3" key="1">
    <citation type="submission" date="2021-10" db="EMBL/GenBank/DDBJ databases">
        <title>De novo Genome Assembly of Clathrus columnatus (Basidiomycota, Fungi) Using Illumina and Nanopore Sequence Data.</title>
        <authorList>
            <person name="Ogiso-Tanaka E."/>
            <person name="Itagaki H."/>
            <person name="Hosoya T."/>
            <person name="Hosaka K."/>
        </authorList>
    </citation>
    <scope>NUCLEOTIDE SEQUENCE</scope>
    <source>
        <strain evidence="3">MO-923</strain>
    </source>
</reference>
<evidence type="ECO:0000313" key="3">
    <source>
        <dbReference type="EMBL" id="GJJ07359.1"/>
    </source>
</evidence>
<feature type="compositionally biased region" description="Basic and acidic residues" evidence="1">
    <location>
        <begin position="140"/>
        <end position="154"/>
    </location>
</feature>
<comment type="caution">
    <text evidence="3">The sequence shown here is derived from an EMBL/GenBank/DDBJ whole genome shotgun (WGS) entry which is preliminary data.</text>
</comment>
<evidence type="ECO:0000256" key="1">
    <source>
        <dbReference type="SAM" id="MobiDB-lite"/>
    </source>
</evidence>
<sequence length="161" mass="18057">MSLPDLFPKKSNAGIIVDPNTLDRVIPESKRADGSVRKEIKIRPGFTPQEDVGRFKTSRQKQIEQNTLPKGHIIGWAPPETTSTSTRAKSTPSEVGSKSGKKNQKKKDKKEKEKLDLIAASWMDETPKPSKKKTVTVEPLTEKNDSDKEDEFNKKMGKLKI</sequence>
<dbReference type="InterPro" id="IPR015362">
    <property type="entry name" value="WIBG_mago-bd"/>
</dbReference>